<evidence type="ECO:0000256" key="2">
    <source>
        <dbReference type="ARBA" id="ARBA00023315"/>
    </source>
</evidence>
<evidence type="ECO:0000313" key="4">
    <source>
        <dbReference type="EMBL" id="SAL88494.1"/>
    </source>
</evidence>
<feature type="domain" description="N-acetyltransferase" evidence="3">
    <location>
        <begin position="6"/>
        <end position="165"/>
    </location>
</feature>
<dbReference type="InterPro" id="IPR050832">
    <property type="entry name" value="Bact_Acetyltransf"/>
</dbReference>
<dbReference type="PANTHER" id="PTHR43877">
    <property type="entry name" value="AMINOALKYLPHOSPHONATE N-ACETYLTRANSFERASE-RELATED-RELATED"/>
    <property type="match status" value="1"/>
</dbReference>
<keyword evidence="1" id="KW-0808">Transferase</keyword>
<dbReference type="Proteomes" id="UP000055019">
    <property type="component" value="Unassembled WGS sequence"/>
</dbReference>
<organism evidence="4 5">
    <name type="scientific">Caballeronia arvi</name>
    <dbReference type="NCBI Taxonomy" id="1777135"/>
    <lineage>
        <taxon>Bacteria</taxon>
        <taxon>Pseudomonadati</taxon>
        <taxon>Pseudomonadota</taxon>
        <taxon>Betaproteobacteria</taxon>
        <taxon>Burkholderiales</taxon>
        <taxon>Burkholderiaceae</taxon>
        <taxon>Caballeronia</taxon>
    </lineage>
</organism>
<protein>
    <submittedName>
        <fullName evidence="4">Acetyltransferase</fullName>
    </submittedName>
</protein>
<keyword evidence="2" id="KW-0012">Acyltransferase</keyword>
<evidence type="ECO:0000256" key="1">
    <source>
        <dbReference type="ARBA" id="ARBA00022679"/>
    </source>
</evidence>
<dbReference type="CDD" id="cd04301">
    <property type="entry name" value="NAT_SF"/>
    <property type="match status" value="1"/>
</dbReference>
<reference evidence="4" key="1">
    <citation type="submission" date="2016-01" db="EMBL/GenBank/DDBJ databases">
        <authorList>
            <person name="Peeters C."/>
        </authorList>
    </citation>
    <scope>NUCLEOTIDE SEQUENCE [LARGE SCALE GENOMIC DNA]</scope>
    <source>
        <strain evidence="4">LMG 29317</strain>
    </source>
</reference>
<dbReference type="AlphaFoldDB" id="A0A158L4X5"/>
<sequence>MRAHSVKIRRLRADEWQLLKDLRLEALRSDPASFWETEEEARAYEDSYWSTLAERLATPDGSRFLILEVDGAIIGTVFGTRKGEHEYRVGGLWIAPALRGEGYGSRLVQQVIEWATADPAAIIQLWCHVGPQTAFYAKNGFHSLDIFRTHESDGRQIVEMQWSCGEDG</sequence>
<dbReference type="SUPFAM" id="SSF55729">
    <property type="entry name" value="Acyl-CoA N-acyltransferases (Nat)"/>
    <property type="match status" value="1"/>
</dbReference>
<proteinExistence type="predicted"/>
<dbReference type="PANTHER" id="PTHR43877:SF2">
    <property type="entry name" value="AMINOALKYLPHOSPHONATE N-ACETYLTRANSFERASE-RELATED"/>
    <property type="match status" value="1"/>
</dbReference>
<evidence type="ECO:0000313" key="5">
    <source>
        <dbReference type="Proteomes" id="UP000055019"/>
    </source>
</evidence>
<dbReference type="GO" id="GO:0016747">
    <property type="term" value="F:acyltransferase activity, transferring groups other than amino-acyl groups"/>
    <property type="evidence" value="ECO:0007669"/>
    <property type="project" value="InterPro"/>
</dbReference>
<dbReference type="InterPro" id="IPR016181">
    <property type="entry name" value="Acyl_CoA_acyltransferase"/>
</dbReference>
<dbReference type="InterPro" id="IPR000182">
    <property type="entry name" value="GNAT_dom"/>
</dbReference>
<keyword evidence="5" id="KW-1185">Reference proteome</keyword>
<dbReference type="PROSITE" id="PS51186">
    <property type="entry name" value="GNAT"/>
    <property type="match status" value="1"/>
</dbReference>
<dbReference type="EMBL" id="FCOM02000135">
    <property type="protein sequence ID" value="SAL88494.1"/>
    <property type="molecule type" value="Genomic_DNA"/>
</dbReference>
<comment type="caution">
    <text evidence="4">The sequence shown here is derived from an EMBL/GenBank/DDBJ whole genome shotgun (WGS) entry which is preliminary data.</text>
</comment>
<evidence type="ECO:0000259" key="3">
    <source>
        <dbReference type="PROSITE" id="PS51186"/>
    </source>
</evidence>
<dbReference type="Gene3D" id="3.40.630.30">
    <property type="match status" value="1"/>
</dbReference>
<dbReference type="RefSeq" id="WP_160110401.1">
    <property type="nucleotide sequence ID" value="NZ_FCOM02000135.1"/>
</dbReference>
<gene>
    <name evidence="4" type="ORF">AWB74_08590</name>
</gene>
<dbReference type="Pfam" id="PF00583">
    <property type="entry name" value="Acetyltransf_1"/>
    <property type="match status" value="1"/>
</dbReference>
<accession>A0A158L4X5</accession>
<dbReference type="OrthoDB" id="4936934at2"/>
<name>A0A158L4X5_9BURK</name>